<dbReference type="GO" id="GO:0072559">
    <property type="term" value="C:NLRP3 inflammasome complex"/>
    <property type="evidence" value="ECO:0007669"/>
    <property type="project" value="TreeGrafter"/>
</dbReference>
<dbReference type="Proteomes" id="UP000472277">
    <property type="component" value="Chromosome 19"/>
</dbReference>
<dbReference type="GO" id="GO:0097169">
    <property type="term" value="C:AIM2 inflammasome complex"/>
    <property type="evidence" value="ECO:0007669"/>
    <property type="project" value="TreeGrafter"/>
</dbReference>
<reference evidence="2" key="2">
    <citation type="submission" date="2025-09" db="UniProtKB">
        <authorList>
            <consortium name="Ensembl"/>
        </authorList>
    </citation>
    <scope>IDENTIFICATION</scope>
</reference>
<dbReference type="GO" id="GO:0004197">
    <property type="term" value="F:cysteine-type endopeptidase activity"/>
    <property type="evidence" value="ECO:0007669"/>
    <property type="project" value="InterPro"/>
</dbReference>
<dbReference type="OMA" id="EYKQRAD"/>
<dbReference type="GO" id="GO:0006508">
    <property type="term" value="P:proteolysis"/>
    <property type="evidence" value="ECO:0007669"/>
    <property type="project" value="InterPro"/>
</dbReference>
<dbReference type="SUPFAM" id="SSF47986">
    <property type="entry name" value="DEATH domain"/>
    <property type="match status" value="1"/>
</dbReference>
<protein>
    <recommendedName>
        <fullName evidence="1">CARD domain-containing protein</fullName>
    </recommendedName>
</protein>
<dbReference type="PANTHER" id="PTHR47901">
    <property type="entry name" value="CASPASE RECRUITMENT DOMAIN-CONTAINING PROTEIN 18"/>
    <property type="match status" value="1"/>
</dbReference>
<keyword evidence="3" id="KW-1185">Reference proteome</keyword>
<dbReference type="InterPro" id="IPR002398">
    <property type="entry name" value="Pept_C14"/>
</dbReference>
<reference evidence="2" key="1">
    <citation type="submission" date="2025-08" db="UniProtKB">
        <authorList>
            <consortium name="Ensembl"/>
        </authorList>
    </citation>
    <scope>IDENTIFICATION</scope>
</reference>
<dbReference type="Gene3D" id="1.10.533.10">
    <property type="entry name" value="Death Domain, Fas"/>
    <property type="match status" value="1"/>
</dbReference>
<organism evidence="2 3">
    <name type="scientific">Salmo trutta</name>
    <name type="common">Brown trout</name>
    <dbReference type="NCBI Taxonomy" id="8032"/>
    <lineage>
        <taxon>Eukaryota</taxon>
        <taxon>Metazoa</taxon>
        <taxon>Chordata</taxon>
        <taxon>Craniata</taxon>
        <taxon>Vertebrata</taxon>
        <taxon>Euteleostomi</taxon>
        <taxon>Actinopterygii</taxon>
        <taxon>Neopterygii</taxon>
        <taxon>Teleostei</taxon>
        <taxon>Protacanthopterygii</taxon>
        <taxon>Salmoniformes</taxon>
        <taxon>Salmonidae</taxon>
        <taxon>Salmoninae</taxon>
        <taxon>Salmo</taxon>
    </lineage>
</organism>
<evidence type="ECO:0000313" key="3">
    <source>
        <dbReference type="Proteomes" id="UP000472277"/>
    </source>
</evidence>
<dbReference type="GeneTree" id="ENSGT00990000205101"/>
<accession>A0A673WIN0</accession>
<sequence length="95" mass="10904">MSTAQQLHGVRTKFIEKASKVVLDQLMDDLLEDKVLTDGEIEGIKEEYKQRADKARQLIDSVRRKGNIASNKFLIRLQERDNNVYSELGLTPRST</sequence>
<dbReference type="Ensembl" id="ENSSTUT00000012570.1">
    <property type="protein sequence ID" value="ENSSTUP00000011849.1"/>
    <property type="gene ID" value="ENSSTUG00000005619.1"/>
</dbReference>
<dbReference type="SMART" id="SM00114">
    <property type="entry name" value="CARD"/>
    <property type="match status" value="1"/>
</dbReference>
<dbReference type="PROSITE" id="PS50209">
    <property type="entry name" value="CARD"/>
    <property type="match status" value="1"/>
</dbReference>
<evidence type="ECO:0000259" key="1">
    <source>
        <dbReference type="PROSITE" id="PS50209"/>
    </source>
</evidence>
<dbReference type="Pfam" id="PF00619">
    <property type="entry name" value="CARD"/>
    <property type="match status" value="1"/>
</dbReference>
<dbReference type="InterPro" id="IPR001315">
    <property type="entry name" value="CARD"/>
</dbReference>
<dbReference type="PANTHER" id="PTHR47901:SF3">
    <property type="entry name" value="CASPASE-1"/>
    <property type="match status" value="1"/>
</dbReference>
<dbReference type="GO" id="GO:0050727">
    <property type="term" value="P:regulation of inflammatory response"/>
    <property type="evidence" value="ECO:0007669"/>
    <property type="project" value="TreeGrafter"/>
</dbReference>
<dbReference type="InterPro" id="IPR011029">
    <property type="entry name" value="DEATH-like_dom_sf"/>
</dbReference>
<name>A0A673WIN0_SALTR</name>
<evidence type="ECO:0000313" key="2">
    <source>
        <dbReference type="Ensembl" id="ENSSTUP00000011849.1"/>
    </source>
</evidence>
<dbReference type="GO" id="GO:0042981">
    <property type="term" value="P:regulation of apoptotic process"/>
    <property type="evidence" value="ECO:0007669"/>
    <property type="project" value="InterPro"/>
</dbReference>
<feature type="domain" description="CARD" evidence="1">
    <location>
        <begin position="1"/>
        <end position="92"/>
    </location>
</feature>
<proteinExistence type="predicted"/>
<dbReference type="GO" id="GO:0072557">
    <property type="term" value="C:IPAF inflammasome complex"/>
    <property type="evidence" value="ECO:0007669"/>
    <property type="project" value="TreeGrafter"/>
</dbReference>
<dbReference type="AlphaFoldDB" id="A0A673WIN0"/>
<dbReference type="InParanoid" id="A0A673WIN0"/>